<sequence>MVFKSAGKARLSLLGLLITAGVLIMVACVSSVNRQLVTTTSVRTVTPSESASTVSPSGASCRSADVTLIAADGIAEPTGQHSVVLALTNVSGRPCSLFGYPTIRLLNAHAMELPFRYRQGGDQVVTSQPPQSVTLAPGNAAYVTLNKYRCDLGDREMAVTIALVLPGDPRTLMTTVPPSLDLGYCGPGDPGSTVTVSPFGASLKDTLAR</sequence>
<evidence type="ECO:0000259" key="1">
    <source>
        <dbReference type="Pfam" id="PF14016"/>
    </source>
</evidence>
<dbReference type="PROSITE" id="PS51257">
    <property type="entry name" value="PROKAR_LIPOPROTEIN"/>
    <property type="match status" value="1"/>
</dbReference>
<name>A0A7C1G2K0_THERO</name>
<evidence type="ECO:0000313" key="2">
    <source>
        <dbReference type="EMBL" id="HEF64476.1"/>
    </source>
</evidence>
<dbReference type="AlphaFoldDB" id="A0A7C1G2K0"/>
<gene>
    <name evidence="2" type="ORF">ENP47_02555</name>
</gene>
<dbReference type="EMBL" id="DSJL01000007">
    <property type="protein sequence ID" value="HEF64476.1"/>
    <property type="molecule type" value="Genomic_DNA"/>
</dbReference>
<accession>A0A7C1G2K0</accession>
<organism evidence="2">
    <name type="scientific">Thermomicrobium roseum</name>
    <dbReference type="NCBI Taxonomy" id="500"/>
    <lineage>
        <taxon>Bacteria</taxon>
        <taxon>Pseudomonadati</taxon>
        <taxon>Thermomicrobiota</taxon>
        <taxon>Thermomicrobia</taxon>
        <taxon>Thermomicrobiales</taxon>
        <taxon>Thermomicrobiaceae</taxon>
        <taxon>Thermomicrobium</taxon>
    </lineage>
</organism>
<protein>
    <submittedName>
        <fullName evidence="2">DUF4232 domain-containing protein</fullName>
    </submittedName>
</protein>
<comment type="caution">
    <text evidence="2">The sequence shown here is derived from an EMBL/GenBank/DDBJ whole genome shotgun (WGS) entry which is preliminary data.</text>
</comment>
<proteinExistence type="predicted"/>
<dbReference type="InterPro" id="IPR025326">
    <property type="entry name" value="DUF4232"/>
</dbReference>
<dbReference type="Pfam" id="PF14016">
    <property type="entry name" value="DUF4232"/>
    <property type="match status" value="1"/>
</dbReference>
<reference evidence="2" key="1">
    <citation type="journal article" date="2020" name="mSystems">
        <title>Genome- and Community-Level Interaction Insights into Carbon Utilization and Element Cycling Functions of Hydrothermarchaeota in Hydrothermal Sediment.</title>
        <authorList>
            <person name="Zhou Z."/>
            <person name="Liu Y."/>
            <person name="Xu W."/>
            <person name="Pan J."/>
            <person name="Luo Z.H."/>
            <person name="Li M."/>
        </authorList>
    </citation>
    <scope>NUCLEOTIDE SEQUENCE [LARGE SCALE GENOMIC DNA]</scope>
    <source>
        <strain evidence="2">SpSt-222</strain>
    </source>
</reference>
<feature type="domain" description="DUF4232" evidence="1">
    <location>
        <begin position="61"/>
        <end position="199"/>
    </location>
</feature>